<evidence type="ECO:0000313" key="2">
    <source>
        <dbReference type="Proteomes" id="UP000182350"/>
    </source>
</evidence>
<dbReference type="OrthoDB" id="13547at2"/>
<dbReference type="AlphaFoldDB" id="A0A1K1ZS08"/>
<accession>A0A1K1ZS08</accession>
<name>A0A1K1ZS08_9GAMM</name>
<gene>
    <name evidence="1" type="ORF">SAMN02745752_02813</name>
</gene>
<proteinExistence type="predicted"/>
<dbReference type="STRING" id="1122209.SAMN02745752_02813"/>
<reference evidence="1 2" key="1">
    <citation type="submission" date="2016-11" db="EMBL/GenBank/DDBJ databases">
        <authorList>
            <person name="Jaros S."/>
            <person name="Januszkiewicz K."/>
            <person name="Wedrychowicz H."/>
        </authorList>
    </citation>
    <scope>NUCLEOTIDE SEQUENCE [LARGE SCALE GENOMIC DNA]</scope>
    <source>
        <strain evidence="1 2">DSM 21637</strain>
    </source>
</reference>
<sequence length="158" mass="18423">MNDALSKAKVEKALRECETHLKRMNYARGKLAALMPMDESGYLALTEAQIESLDQYIFRYIKMQDAMGERLFRQMLDLLEEPARSLPFLDKLNRLEQLGAISSKEAWLKLRNLRNLLTHEYEDDSASMSEVINQVYVVYPEVEATYQQAANFIRPYLH</sequence>
<dbReference type="SUPFAM" id="SSF81593">
    <property type="entry name" value="Nucleotidyltransferase substrate binding subunit/domain"/>
    <property type="match status" value="1"/>
</dbReference>
<dbReference type="RefSeq" id="WP_084662286.1">
    <property type="nucleotide sequence ID" value="NZ_FPJW01000013.1"/>
</dbReference>
<evidence type="ECO:0000313" key="1">
    <source>
        <dbReference type="EMBL" id="SFX76848.1"/>
    </source>
</evidence>
<dbReference type="EMBL" id="FPJW01000013">
    <property type="protein sequence ID" value="SFX76848.1"/>
    <property type="molecule type" value="Genomic_DNA"/>
</dbReference>
<organism evidence="1 2">
    <name type="scientific">Marinospirillum alkaliphilum DSM 21637</name>
    <dbReference type="NCBI Taxonomy" id="1122209"/>
    <lineage>
        <taxon>Bacteria</taxon>
        <taxon>Pseudomonadati</taxon>
        <taxon>Pseudomonadota</taxon>
        <taxon>Gammaproteobacteria</taxon>
        <taxon>Oceanospirillales</taxon>
        <taxon>Oceanospirillaceae</taxon>
        <taxon>Marinospirillum</taxon>
    </lineage>
</organism>
<protein>
    <submittedName>
        <fullName evidence="1">Uncharacterized protein</fullName>
    </submittedName>
</protein>
<dbReference type="Gene3D" id="1.20.120.330">
    <property type="entry name" value="Nucleotidyltransferases domain 2"/>
    <property type="match status" value="1"/>
</dbReference>
<dbReference type="Proteomes" id="UP000182350">
    <property type="component" value="Unassembled WGS sequence"/>
</dbReference>
<keyword evidence="2" id="KW-1185">Reference proteome</keyword>